<dbReference type="EC" id="1.1.1.267" evidence="9"/>
<comment type="cofactor">
    <cofactor evidence="9">
        <name>Mg(2+)</name>
        <dbReference type="ChEBI" id="CHEBI:18420"/>
    </cofactor>
    <cofactor evidence="9">
        <name>Mn(2+)</name>
        <dbReference type="ChEBI" id="CHEBI:29035"/>
    </cofactor>
</comment>
<feature type="binding site" evidence="9">
    <location>
        <position position="218"/>
    </location>
    <ligand>
        <name>1-deoxy-D-xylulose 5-phosphate</name>
        <dbReference type="ChEBI" id="CHEBI:57792"/>
    </ligand>
</feature>
<protein>
    <recommendedName>
        <fullName evidence="9">1-deoxy-D-xylulose 5-phosphate reductoisomerase</fullName>
        <shortName evidence="9">DXP reductoisomerase</shortName>
        <ecNumber evidence="9">1.1.1.267</ecNumber>
    </recommendedName>
    <alternativeName>
        <fullName evidence="9">1-deoxyxylulose-5-phosphate reductoisomerase</fullName>
    </alternativeName>
    <alternativeName>
        <fullName evidence="9">2-C-methyl-D-erythritol 4-phosphate synthase</fullName>
    </alternativeName>
</protein>
<feature type="binding site" evidence="9">
    <location>
        <position position="14"/>
    </location>
    <ligand>
        <name>NADPH</name>
        <dbReference type="ChEBI" id="CHEBI:57783"/>
    </ligand>
</feature>
<feature type="binding site" evidence="9">
    <location>
        <position position="200"/>
    </location>
    <ligand>
        <name>1-deoxy-D-xylulose 5-phosphate</name>
        <dbReference type="ChEBI" id="CHEBI:57792"/>
    </ligand>
</feature>
<evidence type="ECO:0000259" key="10">
    <source>
        <dbReference type="Pfam" id="PF02670"/>
    </source>
</evidence>
<evidence type="ECO:0000313" key="14">
    <source>
        <dbReference type="Proteomes" id="UP000249248"/>
    </source>
</evidence>
<organism evidence="13 14">
    <name type="scientific">Putridiphycobacter roseus</name>
    <dbReference type="NCBI Taxonomy" id="2219161"/>
    <lineage>
        <taxon>Bacteria</taxon>
        <taxon>Pseudomonadati</taxon>
        <taxon>Bacteroidota</taxon>
        <taxon>Flavobacteriia</taxon>
        <taxon>Flavobacteriales</taxon>
        <taxon>Crocinitomicaceae</taxon>
        <taxon>Putridiphycobacter</taxon>
    </lineage>
</organism>
<feature type="binding site" evidence="9">
    <location>
        <position position="153"/>
    </location>
    <ligand>
        <name>Mn(2+)</name>
        <dbReference type="ChEBI" id="CHEBI:29035"/>
    </ligand>
</feature>
<accession>A0A2W1N3N6</accession>
<feature type="domain" description="DXP reductoisomerase C-terminal" evidence="12">
    <location>
        <begin position="262"/>
        <end position="377"/>
    </location>
</feature>
<comment type="pathway">
    <text evidence="1 9">Isoprenoid biosynthesis; isopentenyl diphosphate biosynthesis via DXP pathway; isopentenyl diphosphate from 1-deoxy-D-xylulose 5-phosphate: step 1/6.</text>
</comment>
<feature type="binding site" evidence="9">
    <location>
        <position position="222"/>
    </location>
    <ligand>
        <name>1-deoxy-D-xylulose 5-phosphate</name>
        <dbReference type="ChEBI" id="CHEBI:57792"/>
    </ligand>
</feature>
<feature type="binding site" evidence="9">
    <location>
        <position position="13"/>
    </location>
    <ligand>
        <name>NADPH</name>
        <dbReference type="ChEBI" id="CHEBI:57783"/>
    </ligand>
</feature>
<keyword evidence="4 9" id="KW-0521">NADP</keyword>
<feature type="binding site" evidence="9">
    <location>
        <position position="15"/>
    </location>
    <ligand>
        <name>NADPH</name>
        <dbReference type="ChEBI" id="CHEBI:57783"/>
    </ligand>
</feature>
<dbReference type="Gene3D" id="1.10.1740.10">
    <property type="match status" value="1"/>
</dbReference>
<dbReference type="Pfam" id="PF13288">
    <property type="entry name" value="DXPR_C"/>
    <property type="match status" value="1"/>
</dbReference>
<dbReference type="InterPro" id="IPR036169">
    <property type="entry name" value="DXPR_C_sf"/>
</dbReference>
<feature type="binding site" evidence="9">
    <location>
        <position position="40"/>
    </location>
    <ligand>
        <name>NADPH</name>
        <dbReference type="ChEBI" id="CHEBI:57783"/>
    </ligand>
</feature>
<evidence type="ECO:0000256" key="1">
    <source>
        <dbReference type="ARBA" id="ARBA00005094"/>
    </source>
</evidence>
<dbReference type="GO" id="GO:0016853">
    <property type="term" value="F:isomerase activity"/>
    <property type="evidence" value="ECO:0007669"/>
    <property type="project" value="UniProtKB-KW"/>
</dbReference>
<dbReference type="InterPro" id="IPR013644">
    <property type="entry name" value="DXP_reductoisomerase_C"/>
</dbReference>
<dbReference type="NCBIfam" id="NF009114">
    <property type="entry name" value="PRK12464.1"/>
    <property type="match status" value="1"/>
</dbReference>
<keyword evidence="5 9" id="KW-0560">Oxidoreductase</keyword>
<feature type="binding site" evidence="9">
    <location>
        <position position="152"/>
    </location>
    <ligand>
        <name>1-deoxy-D-xylulose 5-phosphate</name>
        <dbReference type="ChEBI" id="CHEBI:57792"/>
    </ligand>
</feature>
<dbReference type="GO" id="GO:0030604">
    <property type="term" value="F:1-deoxy-D-xylulose-5-phosphate reductoisomerase activity"/>
    <property type="evidence" value="ECO:0007669"/>
    <property type="project" value="UniProtKB-UniRule"/>
</dbReference>
<keyword evidence="13" id="KW-0413">Isomerase</keyword>
<feature type="binding site" evidence="9">
    <location>
        <position position="151"/>
    </location>
    <ligand>
        <name>Mn(2+)</name>
        <dbReference type="ChEBI" id="CHEBI:29035"/>
    </ligand>
</feature>
<dbReference type="HAMAP" id="MF_00183">
    <property type="entry name" value="DXP_reductoisom"/>
    <property type="match status" value="1"/>
</dbReference>
<evidence type="ECO:0000256" key="5">
    <source>
        <dbReference type="ARBA" id="ARBA00023002"/>
    </source>
</evidence>
<dbReference type="InterPro" id="IPR036291">
    <property type="entry name" value="NAD(P)-bd_dom_sf"/>
</dbReference>
<sequence length="387" mass="42962">MSEKKRIAILGSTGSIGTQTLEVIAANPDLFEVIVLTANKNADLLIAQSLKFKPNAVVIVDEEVYDKVNDALWDHDIKTFAGEKALEEIVEMEDIDIVLTALVGYAGLKPTIRAIKAKKTIALANKETMVVAGEIITKLAKENAVNIFPVDSEHSAIFQCLVGEFHNKVEKIYLTASGGPFRGRSAEQLKSITKSQALKHPNWEMGAKITIDSATMMNKGLEVIEAKWLFALKDEQIDVIVHPQSIIHSLVQFEDGSMKAQMGLPDMKLPIQYALTYPLRVKTDFERFNFVNYPNLTFEQPDYETFINLKLAFAAMKKGGNAACALNAANEVTVGAFLADKISFVDIGLINQKVMDAFTFIENPLLEDLFETDNKTRLLTKEFIENN</sequence>
<feature type="binding site" evidence="9">
    <location>
        <position position="206"/>
    </location>
    <ligand>
        <name>NADPH</name>
        <dbReference type="ChEBI" id="CHEBI:57783"/>
    </ligand>
</feature>
<evidence type="ECO:0000256" key="3">
    <source>
        <dbReference type="ARBA" id="ARBA00022723"/>
    </source>
</evidence>
<dbReference type="FunFam" id="3.40.50.720:FF:000045">
    <property type="entry name" value="1-deoxy-D-xylulose 5-phosphate reductoisomerase"/>
    <property type="match status" value="1"/>
</dbReference>
<dbReference type="GO" id="GO:0030145">
    <property type="term" value="F:manganese ion binding"/>
    <property type="evidence" value="ECO:0007669"/>
    <property type="project" value="TreeGrafter"/>
</dbReference>
<dbReference type="Pfam" id="PF02670">
    <property type="entry name" value="DXP_reductoisom"/>
    <property type="match status" value="1"/>
</dbReference>
<feature type="binding site" evidence="9">
    <location>
        <position position="127"/>
    </location>
    <ligand>
        <name>NADPH</name>
        <dbReference type="ChEBI" id="CHEBI:57783"/>
    </ligand>
</feature>
<evidence type="ECO:0000256" key="9">
    <source>
        <dbReference type="HAMAP-Rule" id="MF_00183"/>
    </source>
</evidence>
<dbReference type="NCBIfam" id="TIGR00243">
    <property type="entry name" value="Dxr"/>
    <property type="match status" value="1"/>
</dbReference>
<keyword evidence="9" id="KW-0460">Magnesium</keyword>
<dbReference type="Proteomes" id="UP000249248">
    <property type="component" value="Unassembled WGS sequence"/>
</dbReference>
<dbReference type="OrthoDB" id="9806546at2"/>
<dbReference type="RefSeq" id="WP_111061848.1">
    <property type="nucleotide sequence ID" value="NZ_JBHUCU010000007.1"/>
</dbReference>
<evidence type="ECO:0000259" key="12">
    <source>
        <dbReference type="Pfam" id="PF13288"/>
    </source>
</evidence>
<evidence type="ECO:0000256" key="8">
    <source>
        <dbReference type="ARBA" id="ARBA00048543"/>
    </source>
</evidence>
<evidence type="ECO:0000256" key="6">
    <source>
        <dbReference type="ARBA" id="ARBA00023211"/>
    </source>
</evidence>
<proteinExistence type="inferred from homology"/>
<dbReference type="SUPFAM" id="SSF51735">
    <property type="entry name" value="NAD(P)-binding Rossmann-fold domains"/>
    <property type="match status" value="1"/>
</dbReference>
<dbReference type="InterPro" id="IPR026877">
    <property type="entry name" value="DXPR_C"/>
</dbReference>
<keyword evidence="6 9" id="KW-0464">Manganese</keyword>
<comment type="caution">
    <text evidence="13">The sequence shown here is derived from an EMBL/GenBank/DDBJ whole genome shotgun (WGS) entry which is preliminary data.</text>
</comment>
<feature type="binding site" evidence="9">
    <location>
        <position position="219"/>
    </location>
    <ligand>
        <name>1-deoxy-D-xylulose 5-phosphate</name>
        <dbReference type="ChEBI" id="CHEBI:57792"/>
    </ligand>
</feature>
<gene>
    <name evidence="9" type="primary">dxr</name>
    <name evidence="13" type="ORF">DNU06_03710</name>
</gene>
<evidence type="ECO:0000259" key="11">
    <source>
        <dbReference type="Pfam" id="PF08436"/>
    </source>
</evidence>
<dbReference type="EMBL" id="QKSB01000001">
    <property type="protein sequence ID" value="PZE18947.1"/>
    <property type="molecule type" value="Genomic_DNA"/>
</dbReference>
<dbReference type="PIRSF" id="PIRSF006205">
    <property type="entry name" value="Dxp_reductismrs"/>
    <property type="match status" value="1"/>
</dbReference>
<feature type="binding site" evidence="9">
    <location>
        <position position="222"/>
    </location>
    <ligand>
        <name>Mn(2+)</name>
        <dbReference type="ChEBI" id="CHEBI:29035"/>
    </ligand>
</feature>
<dbReference type="GO" id="GO:0051484">
    <property type="term" value="P:isopentenyl diphosphate biosynthetic process, methylerythritol 4-phosphate pathway involved in terpenoid biosynthetic process"/>
    <property type="evidence" value="ECO:0007669"/>
    <property type="project" value="UniProtKB-ARBA"/>
</dbReference>
<feature type="binding site" evidence="9">
    <location>
        <position position="213"/>
    </location>
    <ligand>
        <name>1-deoxy-D-xylulose 5-phosphate</name>
        <dbReference type="ChEBI" id="CHEBI:57792"/>
    </ligand>
</feature>
<keyword evidence="7 9" id="KW-0414">Isoprene biosynthesis</keyword>
<feature type="binding site" evidence="9">
    <location>
        <position position="41"/>
    </location>
    <ligand>
        <name>NADPH</name>
        <dbReference type="ChEBI" id="CHEBI:57783"/>
    </ligand>
</feature>
<dbReference type="InterPro" id="IPR013512">
    <property type="entry name" value="DXP_reductoisomerase_N"/>
</dbReference>
<dbReference type="Gene3D" id="3.40.50.720">
    <property type="entry name" value="NAD(P)-binding Rossmann-like Domain"/>
    <property type="match status" value="1"/>
</dbReference>
<evidence type="ECO:0000256" key="4">
    <source>
        <dbReference type="ARBA" id="ARBA00022857"/>
    </source>
</evidence>
<dbReference type="InterPro" id="IPR003821">
    <property type="entry name" value="DXP_reductoisomerase"/>
</dbReference>
<comment type="similarity">
    <text evidence="2 9">Belongs to the DXR family.</text>
</comment>
<dbReference type="SUPFAM" id="SSF69055">
    <property type="entry name" value="1-deoxy-D-xylulose-5-phosphate reductoisomerase, C-terminal domain"/>
    <property type="match status" value="1"/>
</dbReference>
<dbReference type="Pfam" id="PF08436">
    <property type="entry name" value="DXP_redisom_C"/>
    <property type="match status" value="1"/>
</dbReference>
<comment type="function">
    <text evidence="9">Catalyzes the NADPH-dependent rearrangement and reduction of 1-deoxy-D-xylulose-5-phosphate (DXP) to 2-C-methyl-D-erythritol 4-phosphate (MEP).</text>
</comment>
<dbReference type="PANTHER" id="PTHR30525">
    <property type="entry name" value="1-DEOXY-D-XYLULOSE 5-PHOSPHATE REDUCTOISOMERASE"/>
    <property type="match status" value="1"/>
</dbReference>
<keyword evidence="3 9" id="KW-0479">Metal-binding</keyword>
<feature type="binding site" evidence="9">
    <location>
        <position position="126"/>
    </location>
    <ligand>
        <name>1-deoxy-D-xylulose 5-phosphate</name>
        <dbReference type="ChEBI" id="CHEBI:57792"/>
    </ligand>
</feature>
<evidence type="ECO:0000313" key="13">
    <source>
        <dbReference type="EMBL" id="PZE18947.1"/>
    </source>
</evidence>
<evidence type="ECO:0000256" key="2">
    <source>
        <dbReference type="ARBA" id="ARBA00006825"/>
    </source>
</evidence>
<dbReference type="GO" id="GO:0070402">
    <property type="term" value="F:NADPH binding"/>
    <property type="evidence" value="ECO:0007669"/>
    <property type="project" value="InterPro"/>
</dbReference>
<feature type="binding site" evidence="9">
    <location>
        <position position="177"/>
    </location>
    <ligand>
        <name>1-deoxy-D-xylulose 5-phosphate</name>
        <dbReference type="ChEBI" id="CHEBI:57792"/>
    </ligand>
</feature>
<dbReference type="SUPFAM" id="SSF55347">
    <property type="entry name" value="Glyceraldehyde-3-phosphate dehydrogenase-like, C-terminal domain"/>
    <property type="match status" value="1"/>
</dbReference>
<comment type="caution">
    <text evidence="9">Lacks conserved residue(s) required for the propagation of feature annotation.</text>
</comment>
<name>A0A2W1N3N6_9FLAO</name>
<feature type="binding site" evidence="9">
    <location>
        <position position="16"/>
    </location>
    <ligand>
        <name>NADPH</name>
        <dbReference type="ChEBI" id="CHEBI:57783"/>
    </ligand>
</feature>
<feature type="domain" description="1-deoxy-D-xylulose 5-phosphate reductoisomerase C-terminal" evidence="11">
    <location>
        <begin position="147"/>
        <end position="230"/>
    </location>
</feature>
<feature type="binding site" evidence="9">
    <location>
        <position position="153"/>
    </location>
    <ligand>
        <name>1-deoxy-D-xylulose 5-phosphate</name>
        <dbReference type="ChEBI" id="CHEBI:57792"/>
    </ligand>
</feature>
<feature type="domain" description="1-deoxy-D-xylulose 5-phosphate reductoisomerase N-terminal" evidence="10">
    <location>
        <begin position="7"/>
        <end position="133"/>
    </location>
</feature>
<feature type="binding site" evidence="9">
    <location>
        <position position="125"/>
    </location>
    <ligand>
        <name>NADPH</name>
        <dbReference type="ChEBI" id="CHEBI:57783"/>
    </ligand>
</feature>
<keyword evidence="14" id="KW-1185">Reference proteome</keyword>
<comment type="catalytic activity">
    <reaction evidence="8">
        <text>2-C-methyl-D-erythritol 4-phosphate + NADP(+) = 1-deoxy-D-xylulose 5-phosphate + NADPH + H(+)</text>
        <dbReference type="Rhea" id="RHEA:13717"/>
        <dbReference type="ChEBI" id="CHEBI:15378"/>
        <dbReference type="ChEBI" id="CHEBI:57783"/>
        <dbReference type="ChEBI" id="CHEBI:57792"/>
        <dbReference type="ChEBI" id="CHEBI:58262"/>
        <dbReference type="ChEBI" id="CHEBI:58349"/>
        <dbReference type="EC" id="1.1.1.267"/>
    </reaction>
    <physiologicalReaction direction="right-to-left" evidence="8">
        <dbReference type="Rhea" id="RHEA:13719"/>
    </physiologicalReaction>
</comment>
<reference evidence="13 14" key="1">
    <citation type="submission" date="2018-06" db="EMBL/GenBank/DDBJ databases">
        <title>The draft genome sequence of Crocinitomix sp. SM1701.</title>
        <authorList>
            <person name="Zhang X."/>
        </authorList>
    </citation>
    <scope>NUCLEOTIDE SEQUENCE [LARGE SCALE GENOMIC DNA]</scope>
    <source>
        <strain evidence="13 14">SM1701</strain>
    </source>
</reference>
<evidence type="ECO:0000256" key="7">
    <source>
        <dbReference type="ARBA" id="ARBA00023229"/>
    </source>
</evidence>
<dbReference type="AlphaFoldDB" id="A0A2W1N3N6"/>
<dbReference type="UniPathway" id="UPA00056">
    <property type="reaction ID" value="UER00092"/>
</dbReference>
<dbReference type="PANTHER" id="PTHR30525:SF0">
    <property type="entry name" value="1-DEOXY-D-XYLULOSE 5-PHOSPHATE REDUCTOISOMERASE, CHLOROPLASTIC"/>
    <property type="match status" value="1"/>
</dbReference>